<dbReference type="Proteomes" id="UP001331561">
    <property type="component" value="Unassembled WGS sequence"/>
</dbReference>
<name>A0ABU6K9A2_9RHOO</name>
<feature type="domain" description="External alternative NADH-ubiquinone oxidoreductase-like C-terminal" evidence="10">
    <location>
        <begin position="353"/>
        <end position="407"/>
    </location>
</feature>
<evidence type="ECO:0000256" key="5">
    <source>
        <dbReference type="ARBA" id="ARBA00022946"/>
    </source>
</evidence>
<dbReference type="RefSeq" id="WP_327600972.1">
    <property type="nucleotide sequence ID" value="NZ_JAYXHS010000004.1"/>
</dbReference>
<evidence type="ECO:0000256" key="8">
    <source>
        <dbReference type="ARBA" id="ARBA00047599"/>
    </source>
</evidence>
<evidence type="ECO:0000256" key="6">
    <source>
        <dbReference type="ARBA" id="ARBA00023002"/>
    </source>
</evidence>
<keyword evidence="4" id="KW-0274">FAD</keyword>
<dbReference type="GO" id="GO:0016491">
    <property type="term" value="F:oxidoreductase activity"/>
    <property type="evidence" value="ECO:0007669"/>
    <property type="project" value="UniProtKB-KW"/>
</dbReference>
<dbReference type="SUPFAM" id="SSF51905">
    <property type="entry name" value="FAD/NAD(P)-binding domain"/>
    <property type="match status" value="2"/>
</dbReference>
<evidence type="ECO:0000256" key="2">
    <source>
        <dbReference type="ARBA" id="ARBA00012637"/>
    </source>
</evidence>
<accession>A0ABU6K9A2</accession>
<dbReference type="InterPro" id="IPR036188">
    <property type="entry name" value="FAD/NAD-bd_sf"/>
</dbReference>
<evidence type="ECO:0000256" key="7">
    <source>
        <dbReference type="ARBA" id="ARBA00023027"/>
    </source>
</evidence>
<dbReference type="Pfam" id="PF22366">
    <property type="entry name" value="NDH2_C"/>
    <property type="match status" value="1"/>
</dbReference>
<evidence type="ECO:0000256" key="1">
    <source>
        <dbReference type="ARBA" id="ARBA00005272"/>
    </source>
</evidence>
<feature type="domain" description="FAD/NAD(P)-binding" evidence="9">
    <location>
        <begin position="7"/>
        <end position="314"/>
    </location>
</feature>
<dbReference type="InterPro" id="IPR023753">
    <property type="entry name" value="FAD/NAD-binding_dom"/>
</dbReference>
<dbReference type="InterPro" id="IPR054585">
    <property type="entry name" value="NDH2-like_C"/>
</dbReference>
<protein>
    <recommendedName>
        <fullName evidence="2">NADH:ubiquinone reductase (non-electrogenic)</fullName>
        <ecNumber evidence="2">1.6.5.9</ecNumber>
    </recommendedName>
</protein>
<evidence type="ECO:0000259" key="9">
    <source>
        <dbReference type="Pfam" id="PF07992"/>
    </source>
</evidence>
<dbReference type="PRINTS" id="PR00368">
    <property type="entry name" value="FADPNR"/>
</dbReference>
<evidence type="ECO:0000259" key="10">
    <source>
        <dbReference type="Pfam" id="PF22366"/>
    </source>
</evidence>
<dbReference type="EC" id="1.6.5.9" evidence="2"/>
<evidence type="ECO:0000313" key="12">
    <source>
        <dbReference type="Proteomes" id="UP001331561"/>
    </source>
</evidence>
<dbReference type="PANTHER" id="PTHR43706">
    <property type="entry name" value="NADH DEHYDROGENASE"/>
    <property type="match status" value="1"/>
</dbReference>
<dbReference type="PRINTS" id="PR00411">
    <property type="entry name" value="PNDRDTASEI"/>
</dbReference>
<dbReference type="PANTHER" id="PTHR43706:SF47">
    <property type="entry name" value="EXTERNAL NADH-UBIQUINONE OXIDOREDUCTASE 1, MITOCHONDRIAL-RELATED"/>
    <property type="match status" value="1"/>
</dbReference>
<keyword evidence="3" id="KW-0285">Flavoprotein</keyword>
<evidence type="ECO:0000256" key="4">
    <source>
        <dbReference type="ARBA" id="ARBA00022827"/>
    </source>
</evidence>
<dbReference type="Pfam" id="PF07992">
    <property type="entry name" value="Pyr_redox_2"/>
    <property type="match status" value="1"/>
</dbReference>
<comment type="similarity">
    <text evidence="1">Belongs to the NADH dehydrogenase family.</text>
</comment>
<sequence length="437" mass="46795">MVQARPRVIIIGAGFGGLSAAKALADAAVDITLIDQRNHHLFQPLLYQVATASLSPADIAAPIRSVVWDQKNLTVVLGKVSGVDTEAKTVSGDNGVRSGALPYDYLIIATGARHAYFGNDHWETFAPGLKTIEDATAIRHRLLMAFEQAEMAIDAAETERLLSIVIIGGGPTGVELAGSIAELARAALARDFRRIDPRKAKVILVEAGARLLATFPEDLSAAALKSLQRLGVEVRLNARVSDCNAQGVKIGDDFVGAGTILWAAGVQASPAASWLKVEADRAGRVKVAADYSIPGHPDVFVVGDTAALTDARGVVVPGVGPAAKQAGKYAARVIMARLHGEVAPAAFVYRNYGNLATIGRRAAVVDFNWIKLRGPLAWWLWGGAHIFFLIDFRNRVAVAINWLWSFLTYKRGARLITGPTITQPREADTERKGMSQE</sequence>
<dbReference type="InterPro" id="IPR045024">
    <property type="entry name" value="NDH-2"/>
</dbReference>
<keyword evidence="5" id="KW-0809">Transit peptide</keyword>
<reference evidence="11 12" key="1">
    <citation type="submission" date="2024-01" db="EMBL/GenBank/DDBJ databases">
        <title>Uliginosibacterium soil sp. nov.</title>
        <authorList>
            <person name="Lv Y."/>
        </authorList>
    </citation>
    <scope>NUCLEOTIDE SEQUENCE [LARGE SCALE GENOMIC DNA]</scope>
    <source>
        <strain evidence="11 12">H3</strain>
    </source>
</reference>
<dbReference type="Gene3D" id="3.50.50.100">
    <property type="match status" value="1"/>
</dbReference>
<dbReference type="EMBL" id="JAYXHS010000004">
    <property type="protein sequence ID" value="MEC5388001.1"/>
    <property type="molecule type" value="Genomic_DNA"/>
</dbReference>
<keyword evidence="7" id="KW-0520">NAD</keyword>
<comment type="caution">
    <text evidence="11">The sequence shown here is derived from an EMBL/GenBank/DDBJ whole genome shotgun (WGS) entry which is preliminary data.</text>
</comment>
<gene>
    <name evidence="11" type="ORF">VVD49_19875</name>
</gene>
<keyword evidence="12" id="KW-1185">Reference proteome</keyword>
<proteinExistence type="inferred from homology"/>
<keyword evidence="6 11" id="KW-0560">Oxidoreductase</keyword>
<evidence type="ECO:0000313" key="11">
    <source>
        <dbReference type="EMBL" id="MEC5388001.1"/>
    </source>
</evidence>
<organism evidence="11 12">
    <name type="scientific">Uliginosibacterium silvisoli</name>
    <dbReference type="NCBI Taxonomy" id="3114758"/>
    <lineage>
        <taxon>Bacteria</taxon>
        <taxon>Pseudomonadati</taxon>
        <taxon>Pseudomonadota</taxon>
        <taxon>Betaproteobacteria</taxon>
        <taxon>Rhodocyclales</taxon>
        <taxon>Zoogloeaceae</taxon>
        <taxon>Uliginosibacterium</taxon>
    </lineage>
</organism>
<evidence type="ECO:0000256" key="3">
    <source>
        <dbReference type="ARBA" id="ARBA00022630"/>
    </source>
</evidence>
<comment type="catalytic activity">
    <reaction evidence="8">
        <text>a quinone + NADH + H(+) = a quinol + NAD(+)</text>
        <dbReference type="Rhea" id="RHEA:46160"/>
        <dbReference type="ChEBI" id="CHEBI:15378"/>
        <dbReference type="ChEBI" id="CHEBI:24646"/>
        <dbReference type="ChEBI" id="CHEBI:57540"/>
        <dbReference type="ChEBI" id="CHEBI:57945"/>
        <dbReference type="ChEBI" id="CHEBI:132124"/>
        <dbReference type="EC" id="1.6.5.9"/>
    </reaction>
</comment>